<evidence type="ECO:0000313" key="1">
    <source>
        <dbReference type="EMBL" id="RPA91230.1"/>
    </source>
</evidence>
<proteinExistence type="predicted"/>
<dbReference type="Proteomes" id="UP000276215">
    <property type="component" value="Unassembled WGS sequence"/>
</dbReference>
<reference evidence="1 2" key="1">
    <citation type="journal article" date="2018" name="Nat. Ecol. Evol.">
        <title>Pezizomycetes genomes reveal the molecular basis of ectomycorrhizal truffle lifestyle.</title>
        <authorList>
            <person name="Murat C."/>
            <person name="Payen T."/>
            <person name="Noel B."/>
            <person name="Kuo A."/>
            <person name="Morin E."/>
            <person name="Chen J."/>
            <person name="Kohler A."/>
            <person name="Krizsan K."/>
            <person name="Balestrini R."/>
            <person name="Da Silva C."/>
            <person name="Montanini B."/>
            <person name="Hainaut M."/>
            <person name="Levati E."/>
            <person name="Barry K.W."/>
            <person name="Belfiori B."/>
            <person name="Cichocki N."/>
            <person name="Clum A."/>
            <person name="Dockter R.B."/>
            <person name="Fauchery L."/>
            <person name="Guy J."/>
            <person name="Iotti M."/>
            <person name="Le Tacon F."/>
            <person name="Lindquist E.A."/>
            <person name="Lipzen A."/>
            <person name="Malagnac F."/>
            <person name="Mello A."/>
            <person name="Molinier V."/>
            <person name="Miyauchi S."/>
            <person name="Poulain J."/>
            <person name="Riccioni C."/>
            <person name="Rubini A."/>
            <person name="Sitrit Y."/>
            <person name="Splivallo R."/>
            <person name="Traeger S."/>
            <person name="Wang M."/>
            <person name="Zifcakova L."/>
            <person name="Wipf D."/>
            <person name="Zambonelli A."/>
            <person name="Paolocci F."/>
            <person name="Nowrousian M."/>
            <person name="Ottonello S."/>
            <person name="Baldrian P."/>
            <person name="Spatafora J.W."/>
            <person name="Henrissat B."/>
            <person name="Nagy L.G."/>
            <person name="Aury J.M."/>
            <person name="Wincker P."/>
            <person name="Grigoriev I.V."/>
            <person name="Bonfante P."/>
            <person name="Martin F.M."/>
        </authorList>
    </citation>
    <scope>NUCLEOTIDE SEQUENCE [LARGE SCALE GENOMIC DNA]</scope>
    <source>
        <strain evidence="1 2">120613-1</strain>
    </source>
</reference>
<sequence>MEQLIEINKPNISLSVPVNGFPPLYMGSQVKLGIRVTSGRCYRTVVSWGWVGVNFTRVVCVMFRMGRGMLCRWRFWGLSEGRGGVGWTRRVTGSEQ</sequence>
<evidence type="ECO:0000313" key="2">
    <source>
        <dbReference type="Proteomes" id="UP000276215"/>
    </source>
</evidence>
<dbReference type="AlphaFoldDB" id="A0A3N4J450"/>
<dbReference type="EMBL" id="ML120502">
    <property type="protein sequence ID" value="RPA91230.1"/>
    <property type="molecule type" value="Genomic_DNA"/>
</dbReference>
<organism evidence="1 2">
    <name type="scientific">Choiromyces venosus 120613-1</name>
    <dbReference type="NCBI Taxonomy" id="1336337"/>
    <lineage>
        <taxon>Eukaryota</taxon>
        <taxon>Fungi</taxon>
        <taxon>Dikarya</taxon>
        <taxon>Ascomycota</taxon>
        <taxon>Pezizomycotina</taxon>
        <taxon>Pezizomycetes</taxon>
        <taxon>Pezizales</taxon>
        <taxon>Tuberaceae</taxon>
        <taxon>Choiromyces</taxon>
    </lineage>
</organism>
<name>A0A3N4J450_9PEZI</name>
<protein>
    <submittedName>
        <fullName evidence="1">Uncharacterized protein</fullName>
    </submittedName>
</protein>
<accession>A0A3N4J450</accession>
<keyword evidence="2" id="KW-1185">Reference proteome</keyword>
<gene>
    <name evidence="1" type="ORF">L873DRAFT_341277</name>
</gene>